<feature type="compositionally biased region" description="Polar residues" evidence="1">
    <location>
        <begin position="59"/>
        <end position="68"/>
    </location>
</feature>
<organism evidence="3 4">
    <name type="scientific">Thelonectria olida</name>
    <dbReference type="NCBI Taxonomy" id="1576542"/>
    <lineage>
        <taxon>Eukaryota</taxon>
        <taxon>Fungi</taxon>
        <taxon>Dikarya</taxon>
        <taxon>Ascomycota</taxon>
        <taxon>Pezizomycotina</taxon>
        <taxon>Sordariomycetes</taxon>
        <taxon>Hypocreomycetidae</taxon>
        <taxon>Hypocreales</taxon>
        <taxon>Nectriaceae</taxon>
        <taxon>Thelonectria</taxon>
    </lineage>
</organism>
<feature type="compositionally biased region" description="Polar residues" evidence="1">
    <location>
        <begin position="1098"/>
        <end position="1123"/>
    </location>
</feature>
<keyword evidence="4" id="KW-1185">Reference proteome</keyword>
<feature type="compositionally biased region" description="Low complexity" evidence="1">
    <location>
        <begin position="45"/>
        <end position="58"/>
    </location>
</feature>
<evidence type="ECO:0000313" key="3">
    <source>
        <dbReference type="EMBL" id="KAH6898643.1"/>
    </source>
</evidence>
<protein>
    <recommendedName>
        <fullName evidence="2">C2H2-type domain-containing protein</fullName>
    </recommendedName>
</protein>
<feature type="compositionally biased region" description="Low complexity" evidence="1">
    <location>
        <begin position="179"/>
        <end position="193"/>
    </location>
</feature>
<dbReference type="PROSITE" id="PS00028">
    <property type="entry name" value="ZINC_FINGER_C2H2_1"/>
    <property type="match status" value="1"/>
</dbReference>
<evidence type="ECO:0000256" key="1">
    <source>
        <dbReference type="SAM" id="MobiDB-lite"/>
    </source>
</evidence>
<feature type="compositionally biased region" description="Polar residues" evidence="1">
    <location>
        <begin position="155"/>
        <end position="164"/>
    </location>
</feature>
<comment type="caution">
    <text evidence="3">The sequence shown here is derived from an EMBL/GenBank/DDBJ whole genome shotgun (WGS) entry which is preliminary data.</text>
</comment>
<feature type="compositionally biased region" description="Acidic residues" evidence="1">
    <location>
        <begin position="629"/>
        <end position="643"/>
    </location>
</feature>
<dbReference type="PANTHER" id="PTHR35391:SF3">
    <property type="entry name" value="FINGER DOMAIN PROTEIN, PUTATIVE (AFU_ORTHOLOGUE AFUA_8G04300)-RELATED"/>
    <property type="match status" value="1"/>
</dbReference>
<feature type="compositionally biased region" description="Polar residues" evidence="1">
    <location>
        <begin position="18"/>
        <end position="40"/>
    </location>
</feature>
<proteinExistence type="predicted"/>
<sequence>MTSTFTYPPADLHDTDHNPPTQYPSNQHRPSTDSVDSTHLSPVLSRVNSESVSPSVNNIDTPSGSNYHASDFSDLEEDPFFGADFGDAGGGTPSFLDDHPIGLDSALFPSDTPSSENAPSYHVEDGTYPMTPAQTASIHTTSPRSELRGALKLSIDSQLPTSVSPRDLQKPFHSEPILTQPSQFTPSQSSSCRSSEDGLVPAPIDMTASPRVTVSFWGRDGRDIETPIHPPIDQAFDSPTTVRGASAGDLITSTGDVPSAPRDAMGIWKQDPSTGQAGLGPDHRPSNEVTSINELASQRRVSEKNNVVDRWLSDKMDELNLQPQEQSAEVIAENEKLRDDNDGVGLGVDTTNQYKPGQTYFTGNHAPMNDEDYKIILSNRNWGNAPMLHSIQPLREGERNQPQSSQAAIERFERMCWDTDSIVSRAATWGTRRRSLPSVMDLEIEPNNSGNILKKFSISRGDRGNKPGGLLNELRGRLRRPSAASLLKRNRDNNNDEDSVPGSDSRGSQDSKRDSVPFLTPQGRTGSWGKKPTPNINMALVSMGQNLGSVGTTHSRSGSISATPVTSPKSPSAFGLTVKRSLRRPRSKSEAPKIATANLQTESHPSLVGLWRQTGGPPVANLAKPSTAEAEEDDDEDDEVGDDSEMKGSSNLIDEFAADMAGFSQHILKLNPALATTNTYLVERIAHQQVLRYKQLLRSKVSHMSQGANCPSGSLCIALGGQAALLDQGGDTRELDPLSTVPDEEDGTPTEGKITNDSFPQDIPMPPTARLPAEFECQLCYQGKKFQKPSDWTKHVHEDVQPFTCTWDKCREPKIFKRKADWVRHENEGHRHLEWWVCDVEGCHHQCFRRDNFLQHLVREHKFPEPKVKTKAAIKRAGGADPTWQKVESCHMETPTKPQGEPCRFCGKTFLTWKKLTVHLAKHMEQISLPVLRLVAAKARELNADTIISPVQDLPPRPMLPTPTQATPNIPLVFPSHPQPQISPNHPQGQFQPHGQMYPVMPQEQPYHTPQQPAYYPQYGNISHHLHDTSYSPHPINTGFNQPNGMPAVTTAGFTQSTTYIPLHSASMEQYNQMNGLGLQNQTIPMGQVNYDGMMDPSSGNGSPFSGHESLSSYTHSPNQNAHNGDGLWEQKPMYQ</sequence>
<dbReference type="InterPro" id="IPR058925">
    <property type="entry name" value="zf-C2H2_AcuF"/>
</dbReference>
<feature type="domain" description="C2H2-type" evidence="2">
    <location>
        <begin position="903"/>
        <end position="923"/>
    </location>
</feature>
<feature type="region of interest" description="Disordered" evidence="1">
    <location>
        <begin position="455"/>
        <end position="648"/>
    </location>
</feature>
<reference evidence="3 4" key="1">
    <citation type="journal article" date="2021" name="Nat. Commun.">
        <title>Genetic determinants of endophytism in the Arabidopsis root mycobiome.</title>
        <authorList>
            <person name="Mesny F."/>
            <person name="Miyauchi S."/>
            <person name="Thiergart T."/>
            <person name="Pickel B."/>
            <person name="Atanasova L."/>
            <person name="Karlsson M."/>
            <person name="Huettel B."/>
            <person name="Barry K.W."/>
            <person name="Haridas S."/>
            <person name="Chen C."/>
            <person name="Bauer D."/>
            <person name="Andreopoulos W."/>
            <person name="Pangilinan J."/>
            <person name="LaButti K."/>
            <person name="Riley R."/>
            <person name="Lipzen A."/>
            <person name="Clum A."/>
            <person name="Drula E."/>
            <person name="Henrissat B."/>
            <person name="Kohler A."/>
            <person name="Grigoriev I.V."/>
            <person name="Martin F.M."/>
            <person name="Hacquard S."/>
        </authorList>
    </citation>
    <scope>NUCLEOTIDE SEQUENCE [LARGE SCALE GENOMIC DNA]</scope>
    <source>
        <strain evidence="3 4">MPI-CAGE-CH-0241</strain>
    </source>
</reference>
<dbReference type="Proteomes" id="UP000777438">
    <property type="component" value="Unassembled WGS sequence"/>
</dbReference>
<dbReference type="EMBL" id="JAGPYM010000002">
    <property type="protein sequence ID" value="KAH6898643.1"/>
    <property type="molecule type" value="Genomic_DNA"/>
</dbReference>
<name>A0A9P8WEB6_9HYPO</name>
<evidence type="ECO:0000259" key="2">
    <source>
        <dbReference type="PROSITE" id="PS00028"/>
    </source>
</evidence>
<dbReference type="InterPro" id="IPR013087">
    <property type="entry name" value="Znf_C2H2_type"/>
</dbReference>
<feature type="compositionally biased region" description="Polar residues" evidence="1">
    <location>
        <begin position="132"/>
        <end position="144"/>
    </location>
</feature>
<feature type="region of interest" description="Disordered" evidence="1">
    <location>
        <begin position="1093"/>
        <end position="1136"/>
    </location>
</feature>
<dbReference type="SMART" id="SM00355">
    <property type="entry name" value="ZnF_C2H2"/>
    <property type="match status" value="3"/>
</dbReference>
<feature type="region of interest" description="Disordered" evidence="1">
    <location>
        <begin position="269"/>
        <end position="288"/>
    </location>
</feature>
<dbReference type="PANTHER" id="PTHR35391">
    <property type="entry name" value="C2H2-TYPE DOMAIN-CONTAINING PROTEIN-RELATED"/>
    <property type="match status" value="1"/>
</dbReference>
<dbReference type="AlphaFoldDB" id="A0A9P8WEB6"/>
<dbReference type="Pfam" id="PF26082">
    <property type="entry name" value="zf-C2H2_AcuF"/>
    <property type="match status" value="1"/>
</dbReference>
<dbReference type="OrthoDB" id="5315052at2759"/>
<accession>A0A9P8WEB6</accession>
<feature type="region of interest" description="Disordered" evidence="1">
    <location>
        <begin position="730"/>
        <end position="762"/>
    </location>
</feature>
<feature type="compositionally biased region" description="Polar residues" evidence="1">
    <location>
        <begin position="543"/>
        <end position="570"/>
    </location>
</feature>
<gene>
    <name evidence="3" type="ORF">B0T10DRAFT_115878</name>
</gene>
<feature type="region of interest" description="Disordered" evidence="1">
    <location>
        <begin position="1"/>
        <end position="204"/>
    </location>
</feature>
<evidence type="ECO:0000313" key="4">
    <source>
        <dbReference type="Proteomes" id="UP000777438"/>
    </source>
</evidence>